<reference evidence="1" key="1">
    <citation type="submission" date="2020-05" db="EMBL/GenBank/DDBJ databases">
        <authorList>
            <person name="Chiriac C."/>
            <person name="Salcher M."/>
            <person name="Ghai R."/>
            <person name="Kavagutti S V."/>
        </authorList>
    </citation>
    <scope>NUCLEOTIDE SEQUENCE</scope>
</reference>
<evidence type="ECO:0000313" key="1">
    <source>
        <dbReference type="EMBL" id="CAB4570398.1"/>
    </source>
</evidence>
<accession>A0A6J6EAK7</accession>
<sequence length="184" mass="20113">MSLTDRCDKVDHTSGQDVRFSLKTESILRIERDEFCELDSISCAVWIHPVDRFDLDECIELFATLVIAWFTHSSGDDIALAKAIPTYLLERDVDILWTWEVATSAKECVILEDVEKARYGDQHIVFREDDLALPATVASEAIPAIEASASISTVPAVSTVSTVSAVASISTVPAIRAITAIASI</sequence>
<name>A0A6J6EAK7_9ZZZZ</name>
<dbReference type="EMBL" id="CAEZTJ010000091">
    <property type="protein sequence ID" value="CAB4570398.1"/>
    <property type="molecule type" value="Genomic_DNA"/>
</dbReference>
<dbReference type="AlphaFoldDB" id="A0A6J6EAK7"/>
<proteinExistence type="predicted"/>
<gene>
    <name evidence="1" type="ORF">UFOPK1650_00672</name>
</gene>
<protein>
    <submittedName>
        <fullName evidence="1">Unannotated protein</fullName>
    </submittedName>
</protein>
<organism evidence="1">
    <name type="scientific">freshwater metagenome</name>
    <dbReference type="NCBI Taxonomy" id="449393"/>
    <lineage>
        <taxon>unclassified sequences</taxon>
        <taxon>metagenomes</taxon>
        <taxon>ecological metagenomes</taxon>
    </lineage>
</organism>